<name>M1DP55_SOLTU</name>
<reference evidence="1" key="2">
    <citation type="submission" date="2015-06" db="UniProtKB">
        <authorList>
            <consortium name="EnsemblPlants"/>
        </authorList>
    </citation>
    <scope>IDENTIFICATION</scope>
    <source>
        <strain evidence="1">DM1-3 516 R44</strain>
    </source>
</reference>
<dbReference type="EnsemblPlants" id="PGSC0003DMT400092131">
    <property type="protein sequence ID" value="PGSC0003DMT400092131"/>
    <property type="gene ID" value="PGSC0003DMG400041702"/>
</dbReference>
<evidence type="ECO:0000313" key="1">
    <source>
        <dbReference type="EnsemblPlants" id="PGSC0003DMT400092131"/>
    </source>
</evidence>
<dbReference type="Gramene" id="PGSC0003DMT400092131">
    <property type="protein sequence ID" value="PGSC0003DMT400092131"/>
    <property type="gene ID" value="PGSC0003DMG400041702"/>
</dbReference>
<dbReference type="PaxDb" id="4113-PGSC0003DMT400092131"/>
<evidence type="ECO:0000313" key="2">
    <source>
        <dbReference type="Proteomes" id="UP000011115"/>
    </source>
</evidence>
<dbReference type="Proteomes" id="UP000011115">
    <property type="component" value="Unassembled WGS sequence"/>
</dbReference>
<accession>M1DP55</accession>
<dbReference type="AlphaFoldDB" id="M1DP55"/>
<protein>
    <submittedName>
        <fullName evidence="1">Uncharacterized protein</fullName>
    </submittedName>
</protein>
<organism evidence="1 2">
    <name type="scientific">Solanum tuberosum</name>
    <name type="common">Potato</name>
    <dbReference type="NCBI Taxonomy" id="4113"/>
    <lineage>
        <taxon>Eukaryota</taxon>
        <taxon>Viridiplantae</taxon>
        <taxon>Streptophyta</taxon>
        <taxon>Embryophyta</taxon>
        <taxon>Tracheophyta</taxon>
        <taxon>Spermatophyta</taxon>
        <taxon>Magnoliopsida</taxon>
        <taxon>eudicotyledons</taxon>
        <taxon>Gunneridae</taxon>
        <taxon>Pentapetalae</taxon>
        <taxon>asterids</taxon>
        <taxon>lamiids</taxon>
        <taxon>Solanales</taxon>
        <taxon>Solanaceae</taxon>
        <taxon>Solanoideae</taxon>
        <taxon>Solaneae</taxon>
        <taxon>Solanum</taxon>
    </lineage>
</organism>
<dbReference type="HOGENOM" id="CLU_2125451_0_0_1"/>
<keyword evidence="2" id="KW-1185">Reference proteome</keyword>
<sequence length="114" mass="12839">MGQTRACSSLLRLYDGEGREEDRHARSHQIDLVGYQVASRFDLSLGELSRWAVAASFWAAVRFYEEEEERCRWGSVWCLEGIGSSRQAEAIDGVQIAVVSAQIEKLTEALKESE</sequence>
<reference evidence="2" key="1">
    <citation type="journal article" date="2011" name="Nature">
        <title>Genome sequence and analysis of the tuber crop potato.</title>
        <authorList>
            <consortium name="The Potato Genome Sequencing Consortium"/>
        </authorList>
    </citation>
    <scope>NUCLEOTIDE SEQUENCE [LARGE SCALE GENOMIC DNA]</scope>
    <source>
        <strain evidence="2">cv. DM1-3 516 R44</strain>
    </source>
</reference>
<proteinExistence type="predicted"/>
<dbReference type="InParanoid" id="M1DP55"/>